<name>A0A8D6PPK3_9EURY</name>
<dbReference type="KEGG" id="mesg:MLAUSG7_0256"/>
<gene>
    <name evidence="1" type="ORF">MLAUSG7_0256</name>
</gene>
<evidence type="ECO:0000313" key="2">
    <source>
        <dbReference type="Proteomes" id="UP000679213"/>
    </source>
</evidence>
<dbReference type="EMBL" id="LR792632">
    <property type="protein sequence ID" value="CAB3287518.1"/>
    <property type="molecule type" value="Genomic_DNA"/>
</dbReference>
<organism evidence="1 2">
    <name type="scientific">Methanocaldococcus lauensis</name>
    <dbReference type="NCBI Taxonomy" id="2546128"/>
    <lineage>
        <taxon>Archaea</taxon>
        <taxon>Methanobacteriati</taxon>
        <taxon>Methanobacteriota</taxon>
        <taxon>Methanomada group</taxon>
        <taxon>Methanococci</taxon>
        <taxon>Methanococcales</taxon>
        <taxon>Methanocaldococcaceae</taxon>
        <taxon>Methanocaldococcus</taxon>
    </lineage>
</organism>
<protein>
    <submittedName>
        <fullName evidence="1">Uncharacterized protein</fullName>
    </submittedName>
</protein>
<sequence length="39" mass="4390">MLKVYARDIGKILKTHGPKAVKIPDKKIKSKSIFSHLSL</sequence>
<reference evidence="1 2" key="1">
    <citation type="submission" date="2020-04" db="EMBL/GenBank/DDBJ databases">
        <authorList>
            <consortium name="Genoscope - CEA"/>
            <person name="William W."/>
        </authorList>
    </citation>
    <scope>NUCLEOTIDE SEQUENCE [LARGE SCALE GENOMIC DNA]</scope>
    <source>
        <strain evidence="1 2">SG7</strain>
    </source>
</reference>
<dbReference type="Proteomes" id="UP000679213">
    <property type="component" value="Chromosome I"/>
</dbReference>
<keyword evidence="2" id="KW-1185">Reference proteome</keyword>
<dbReference type="AlphaFoldDB" id="A0A8D6PPK3"/>
<accession>A0A8D6PWQ2</accession>
<proteinExistence type="predicted"/>
<accession>A0A8D6PPK3</accession>
<evidence type="ECO:0000313" key="1">
    <source>
        <dbReference type="EMBL" id="CAB3287518.1"/>
    </source>
</evidence>